<evidence type="ECO:0000259" key="9">
    <source>
        <dbReference type="Pfam" id="PF01699"/>
    </source>
</evidence>
<evidence type="ECO:0000313" key="12">
    <source>
        <dbReference type="Proteomes" id="UP000663829"/>
    </source>
</evidence>
<dbReference type="InterPro" id="IPR044880">
    <property type="entry name" value="NCX_ion-bd_dom_sf"/>
</dbReference>
<evidence type="ECO:0000256" key="8">
    <source>
        <dbReference type="SAM" id="Phobius"/>
    </source>
</evidence>
<feature type="transmembrane region" description="Helical" evidence="8">
    <location>
        <begin position="368"/>
        <end position="390"/>
    </location>
</feature>
<dbReference type="GO" id="GO:0006874">
    <property type="term" value="P:intracellular calcium ion homeostasis"/>
    <property type="evidence" value="ECO:0007669"/>
    <property type="project" value="TreeGrafter"/>
</dbReference>
<keyword evidence="6 8" id="KW-1133">Transmembrane helix</keyword>
<dbReference type="PANTHER" id="PTHR12266">
    <property type="entry name" value="NA+/CA2+ K+ INDEPENDENT EXCHANGER"/>
    <property type="match status" value="1"/>
</dbReference>
<organism evidence="10 12">
    <name type="scientific">Didymodactylos carnosus</name>
    <dbReference type="NCBI Taxonomy" id="1234261"/>
    <lineage>
        <taxon>Eukaryota</taxon>
        <taxon>Metazoa</taxon>
        <taxon>Spiralia</taxon>
        <taxon>Gnathifera</taxon>
        <taxon>Rotifera</taxon>
        <taxon>Eurotatoria</taxon>
        <taxon>Bdelloidea</taxon>
        <taxon>Philodinida</taxon>
        <taxon>Philodinidae</taxon>
        <taxon>Didymodactylos</taxon>
    </lineage>
</organism>
<feature type="domain" description="Sodium/calcium exchanger membrane region" evidence="9">
    <location>
        <begin position="347"/>
        <end position="485"/>
    </location>
</feature>
<comment type="subcellular location">
    <subcellularLocation>
        <location evidence="1">Membrane</location>
        <topology evidence="1">Multi-pass membrane protein</topology>
    </subcellularLocation>
</comment>
<feature type="transmembrane region" description="Helical" evidence="8">
    <location>
        <begin position="313"/>
        <end position="333"/>
    </location>
</feature>
<dbReference type="InterPro" id="IPR004837">
    <property type="entry name" value="NaCa_Exmemb"/>
</dbReference>
<evidence type="ECO:0000256" key="3">
    <source>
        <dbReference type="ARBA" id="ARBA00022449"/>
    </source>
</evidence>
<keyword evidence="4" id="KW-0406">Ion transport</keyword>
<evidence type="ECO:0000256" key="1">
    <source>
        <dbReference type="ARBA" id="ARBA00004141"/>
    </source>
</evidence>
<evidence type="ECO:0000313" key="11">
    <source>
        <dbReference type="EMBL" id="CAF3544907.1"/>
    </source>
</evidence>
<feature type="transmembrane region" description="Helical" evidence="8">
    <location>
        <begin position="142"/>
        <end position="166"/>
    </location>
</feature>
<dbReference type="Proteomes" id="UP000663829">
    <property type="component" value="Unassembled WGS sequence"/>
</dbReference>
<feature type="domain" description="Sodium/calcium exchanger membrane region" evidence="9">
    <location>
        <begin position="38"/>
        <end position="161"/>
    </location>
</feature>
<protein>
    <recommendedName>
        <fullName evidence="9">Sodium/calcium exchanger membrane region domain-containing protein</fullName>
    </recommendedName>
</protein>
<reference evidence="10" key="1">
    <citation type="submission" date="2021-02" db="EMBL/GenBank/DDBJ databases">
        <authorList>
            <person name="Nowell W R."/>
        </authorList>
    </citation>
    <scope>NUCLEOTIDE SEQUENCE</scope>
</reference>
<accession>A0A813Q9A3</accession>
<keyword evidence="3" id="KW-0050">Antiport</keyword>
<dbReference type="InterPro" id="IPR051359">
    <property type="entry name" value="CaCA_antiporter"/>
</dbReference>
<dbReference type="OrthoDB" id="407410at2759"/>
<keyword evidence="5 8" id="KW-0812">Transmembrane</keyword>
<dbReference type="GO" id="GO:0016020">
    <property type="term" value="C:membrane"/>
    <property type="evidence" value="ECO:0007669"/>
    <property type="project" value="UniProtKB-SubCell"/>
</dbReference>
<feature type="transmembrane region" description="Helical" evidence="8">
    <location>
        <begin position="442"/>
        <end position="461"/>
    </location>
</feature>
<dbReference type="EMBL" id="CAJNOQ010000144">
    <property type="protein sequence ID" value="CAF0763752.1"/>
    <property type="molecule type" value="Genomic_DNA"/>
</dbReference>
<feature type="transmembrane region" description="Helical" evidence="8">
    <location>
        <begin position="118"/>
        <end position="136"/>
    </location>
</feature>
<keyword evidence="4" id="KW-0106">Calcium</keyword>
<dbReference type="Proteomes" id="UP000681722">
    <property type="component" value="Unassembled WGS sequence"/>
</dbReference>
<dbReference type="Gene3D" id="1.20.1420.30">
    <property type="entry name" value="NCX, central ion-binding region"/>
    <property type="match status" value="2"/>
</dbReference>
<feature type="transmembrane region" description="Helical" evidence="8">
    <location>
        <begin position="468"/>
        <end position="487"/>
    </location>
</feature>
<gene>
    <name evidence="10" type="ORF">GPM918_LOCUS1535</name>
    <name evidence="11" type="ORF">SRO942_LOCUS1535</name>
</gene>
<proteinExistence type="predicted"/>
<feature type="transmembrane region" description="Helical" evidence="8">
    <location>
        <begin position="85"/>
        <end position="111"/>
    </location>
</feature>
<dbReference type="EMBL" id="CAJOBC010000144">
    <property type="protein sequence ID" value="CAF3544907.1"/>
    <property type="molecule type" value="Genomic_DNA"/>
</dbReference>
<keyword evidence="12" id="KW-1185">Reference proteome</keyword>
<dbReference type="Pfam" id="PF01699">
    <property type="entry name" value="Na_Ca_ex"/>
    <property type="match status" value="2"/>
</dbReference>
<evidence type="ECO:0000256" key="5">
    <source>
        <dbReference type="ARBA" id="ARBA00022692"/>
    </source>
</evidence>
<keyword evidence="7 8" id="KW-0472">Membrane</keyword>
<dbReference type="PANTHER" id="PTHR12266:SF0">
    <property type="entry name" value="MITOCHONDRIAL SODIUM_CALCIUM EXCHANGER PROTEIN"/>
    <property type="match status" value="1"/>
</dbReference>
<evidence type="ECO:0000313" key="10">
    <source>
        <dbReference type="EMBL" id="CAF0763752.1"/>
    </source>
</evidence>
<sequence>MSADYDCRQYHQFHNDTCSFIKTAKDCHFDGGYYLVFLFCIIGEKLQALGFIVLGVTFLAFGNGAPDIFSATAAVLSAKDGDAGLAFGALFGAGVFVTTVVAGTIGLLTPFRSIQRPLLRDIIFFLVAAFAAYYIMYDGRIYVYESLSFIVLYIIYLIVLIGGYFINRRIKEQRALLQALQTEAAGSVNRTNYGSIHVDGESINDNQAGNGIVGNCLPDDSYVQPDVTFALSLRKAFLPNEDTPWAEQNCLSKVLTVIKMPVNIILHFTTPIVDYEKPEHNWNKLLNSFHLVSGPVAISLLTQIGFAKINHVFPIWAIVLILGTILCFVVLILTDYHSKPRLHSAFAFLAFSVSVVWVYSIANEIVNLLTAFGIVFNISNTIVGLTFLAWGNSLSDYVSNVVSAKQGYPNMDFLIGLGIPFSIVTIRNGAPFEIKESALQNLIAYFLFGSLVATLIFIPLNKFNYSRWFGFVLVVYYVIFLTMAILIEVKVIF</sequence>
<name>A0A813Q9A3_9BILA</name>
<feature type="transmembrane region" description="Helical" evidence="8">
    <location>
        <begin position="345"/>
        <end position="362"/>
    </location>
</feature>
<dbReference type="AlphaFoldDB" id="A0A813Q9A3"/>
<comment type="caution">
    <text evidence="10">The sequence shown here is derived from an EMBL/GenBank/DDBJ whole genome shotgun (WGS) entry which is preliminary data.</text>
</comment>
<keyword evidence="2" id="KW-0813">Transport</keyword>
<keyword evidence="4" id="KW-0109">Calcium transport</keyword>
<evidence type="ECO:0000256" key="2">
    <source>
        <dbReference type="ARBA" id="ARBA00022448"/>
    </source>
</evidence>
<dbReference type="GO" id="GO:0005432">
    <property type="term" value="F:calcium:sodium antiporter activity"/>
    <property type="evidence" value="ECO:0007669"/>
    <property type="project" value="TreeGrafter"/>
</dbReference>
<evidence type="ECO:0000256" key="6">
    <source>
        <dbReference type="ARBA" id="ARBA00022989"/>
    </source>
</evidence>
<evidence type="ECO:0000256" key="7">
    <source>
        <dbReference type="ARBA" id="ARBA00023136"/>
    </source>
</evidence>
<evidence type="ECO:0000256" key="4">
    <source>
        <dbReference type="ARBA" id="ARBA00022568"/>
    </source>
</evidence>